<sequence>MCNDPIEMARRAAQGDLEAYGDLVNQYQVAIFNVAYRMLGVVAEAEDVSQDTFIRAYRSLNTYDLERPILPWLKKIAVNLCLDRLKHPLELPLEDELLSGSSGPEIQVMQRDQDQQVRRSLLALPPHYRAVIELRHFQEMSYEEIALALRRPLASIKTELFRARKMLAERLKDMQ</sequence>
<dbReference type="PANTHER" id="PTHR43133">
    <property type="entry name" value="RNA POLYMERASE ECF-TYPE SIGMA FACTO"/>
    <property type="match status" value="1"/>
</dbReference>
<dbReference type="Gene3D" id="1.10.1740.10">
    <property type="match status" value="1"/>
</dbReference>
<dbReference type="AlphaFoldDB" id="A0A645A6S2"/>
<comment type="similarity">
    <text evidence="1">Belongs to the sigma-70 factor family. ECF subfamily.</text>
</comment>
<evidence type="ECO:0000259" key="6">
    <source>
        <dbReference type="Pfam" id="PF08281"/>
    </source>
</evidence>
<evidence type="ECO:0000259" key="5">
    <source>
        <dbReference type="Pfam" id="PF04542"/>
    </source>
</evidence>
<evidence type="ECO:0000256" key="3">
    <source>
        <dbReference type="ARBA" id="ARBA00023082"/>
    </source>
</evidence>
<keyword evidence="3" id="KW-0731">Sigma factor</keyword>
<keyword evidence="2" id="KW-0805">Transcription regulation</keyword>
<dbReference type="SUPFAM" id="SSF88659">
    <property type="entry name" value="Sigma3 and sigma4 domains of RNA polymerase sigma factors"/>
    <property type="match status" value="1"/>
</dbReference>
<keyword evidence="4" id="KW-0804">Transcription</keyword>
<dbReference type="InterPro" id="IPR014284">
    <property type="entry name" value="RNA_pol_sigma-70_dom"/>
</dbReference>
<dbReference type="Pfam" id="PF04542">
    <property type="entry name" value="Sigma70_r2"/>
    <property type="match status" value="1"/>
</dbReference>
<evidence type="ECO:0000256" key="4">
    <source>
        <dbReference type="ARBA" id="ARBA00023163"/>
    </source>
</evidence>
<feature type="domain" description="RNA polymerase sigma-70 region 2" evidence="5">
    <location>
        <begin position="23"/>
        <end position="86"/>
    </location>
</feature>
<feature type="domain" description="RNA polymerase sigma factor 70 region 4 type 2" evidence="6">
    <location>
        <begin position="115"/>
        <end position="167"/>
    </location>
</feature>
<evidence type="ECO:0000256" key="1">
    <source>
        <dbReference type="ARBA" id="ARBA00010641"/>
    </source>
</evidence>
<dbReference type="SUPFAM" id="SSF88946">
    <property type="entry name" value="Sigma2 domain of RNA polymerase sigma factors"/>
    <property type="match status" value="1"/>
</dbReference>
<protein>
    <submittedName>
        <fullName evidence="7">ECF RNA polymerase sigma factor SigW</fullName>
    </submittedName>
</protein>
<dbReference type="PANTHER" id="PTHR43133:SF51">
    <property type="entry name" value="RNA POLYMERASE SIGMA FACTOR"/>
    <property type="match status" value="1"/>
</dbReference>
<reference evidence="7" key="1">
    <citation type="submission" date="2019-08" db="EMBL/GenBank/DDBJ databases">
        <authorList>
            <person name="Kucharzyk K."/>
            <person name="Murdoch R.W."/>
            <person name="Higgins S."/>
            <person name="Loffler F."/>
        </authorList>
    </citation>
    <scope>NUCLEOTIDE SEQUENCE</scope>
</reference>
<comment type="caution">
    <text evidence="7">The sequence shown here is derived from an EMBL/GenBank/DDBJ whole genome shotgun (WGS) entry which is preliminary data.</text>
</comment>
<dbReference type="InterPro" id="IPR013325">
    <property type="entry name" value="RNA_pol_sigma_r2"/>
</dbReference>
<gene>
    <name evidence="7" type="primary">sigW_68</name>
    <name evidence="7" type="ORF">SDC9_95362</name>
</gene>
<dbReference type="InterPro" id="IPR013249">
    <property type="entry name" value="RNA_pol_sigma70_r4_t2"/>
</dbReference>
<proteinExistence type="inferred from homology"/>
<dbReference type="InterPro" id="IPR013324">
    <property type="entry name" value="RNA_pol_sigma_r3/r4-like"/>
</dbReference>
<dbReference type="CDD" id="cd06171">
    <property type="entry name" value="Sigma70_r4"/>
    <property type="match status" value="1"/>
</dbReference>
<dbReference type="EMBL" id="VSSQ01012188">
    <property type="protein sequence ID" value="MPM48636.1"/>
    <property type="molecule type" value="Genomic_DNA"/>
</dbReference>
<dbReference type="Pfam" id="PF08281">
    <property type="entry name" value="Sigma70_r4_2"/>
    <property type="match status" value="1"/>
</dbReference>
<evidence type="ECO:0000256" key="2">
    <source>
        <dbReference type="ARBA" id="ARBA00023015"/>
    </source>
</evidence>
<accession>A0A645A6S2</accession>
<dbReference type="Gene3D" id="1.10.10.10">
    <property type="entry name" value="Winged helix-like DNA-binding domain superfamily/Winged helix DNA-binding domain"/>
    <property type="match status" value="1"/>
</dbReference>
<dbReference type="GO" id="GO:0006352">
    <property type="term" value="P:DNA-templated transcription initiation"/>
    <property type="evidence" value="ECO:0007669"/>
    <property type="project" value="InterPro"/>
</dbReference>
<dbReference type="GO" id="GO:0016987">
    <property type="term" value="F:sigma factor activity"/>
    <property type="evidence" value="ECO:0007669"/>
    <property type="project" value="UniProtKB-KW"/>
</dbReference>
<organism evidence="7">
    <name type="scientific">bioreactor metagenome</name>
    <dbReference type="NCBI Taxonomy" id="1076179"/>
    <lineage>
        <taxon>unclassified sequences</taxon>
        <taxon>metagenomes</taxon>
        <taxon>ecological metagenomes</taxon>
    </lineage>
</organism>
<dbReference type="GO" id="GO:0003677">
    <property type="term" value="F:DNA binding"/>
    <property type="evidence" value="ECO:0007669"/>
    <property type="project" value="InterPro"/>
</dbReference>
<name>A0A645A6S2_9ZZZZ</name>
<evidence type="ECO:0000313" key="7">
    <source>
        <dbReference type="EMBL" id="MPM48636.1"/>
    </source>
</evidence>
<dbReference type="InterPro" id="IPR039425">
    <property type="entry name" value="RNA_pol_sigma-70-like"/>
</dbReference>
<dbReference type="InterPro" id="IPR007627">
    <property type="entry name" value="RNA_pol_sigma70_r2"/>
</dbReference>
<dbReference type="InterPro" id="IPR036388">
    <property type="entry name" value="WH-like_DNA-bd_sf"/>
</dbReference>
<dbReference type="NCBIfam" id="TIGR02937">
    <property type="entry name" value="sigma70-ECF"/>
    <property type="match status" value="1"/>
</dbReference>